<feature type="compositionally biased region" description="Low complexity" evidence="1">
    <location>
        <begin position="175"/>
        <end position="194"/>
    </location>
</feature>
<dbReference type="PANTHER" id="PTHR44144">
    <property type="entry name" value="DNAJ HOMOLOG SUBFAMILY C MEMBER 9"/>
    <property type="match status" value="1"/>
</dbReference>
<protein>
    <recommendedName>
        <fullName evidence="2">J domain-containing protein</fullName>
    </recommendedName>
</protein>
<accession>A0AAV9MZB2</accession>
<dbReference type="Pfam" id="PF00226">
    <property type="entry name" value="DnaJ"/>
    <property type="match status" value="1"/>
</dbReference>
<name>A0AAV9MZB2_9EURO</name>
<feature type="compositionally biased region" description="Basic and acidic residues" evidence="1">
    <location>
        <begin position="374"/>
        <end position="397"/>
    </location>
</feature>
<reference evidence="3 4" key="1">
    <citation type="submission" date="2023-08" db="EMBL/GenBank/DDBJ databases">
        <title>Black Yeasts Isolated from many extreme environments.</title>
        <authorList>
            <person name="Coleine C."/>
            <person name="Stajich J.E."/>
            <person name="Selbmann L."/>
        </authorList>
    </citation>
    <scope>NUCLEOTIDE SEQUENCE [LARGE SCALE GENOMIC DNA]</scope>
    <source>
        <strain evidence="3 4">CCFEE 5792</strain>
    </source>
</reference>
<evidence type="ECO:0000313" key="4">
    <source>
        <dbReference type="Proteomes" id="UP001358417"/>
    </source>
</evidence>
<dbReference type="SUPFAM" id="SSF46565">
    <property type="entry name" value="Chaperone J-domain"/>
    <property type="match status" value="1"/>
</dbReference>
<keyword evidence="4" id="KW-1185">Reference proteome</keyword>
<comment type="caution">
    <text evidence="3">The sequence shown here is derived from an EMBL/GenBank/DDBJ whole genome shotgun (WGS) entry which is preliminary data.</text>
</comment>
<evidence type="ECO:0000256" key="1">
    <source>
        <dbReference type="SAM" id="MobiDB-lite"/>
    </source>
</evidence>
<dbReference type="GO" id="GO:0031072">
    <property type="term" value="F:heat shock protein binding"/>
    <property type="evidence" value="ECO:0007669"/>
    <property type="project" value="TreeGrafter"/>
</dbReference>
<dbReference type="InterPro" id="IPR052594">
    <property type="entry name" value="J_domain-containing_protein"/>
</dbReference>
<dbReference type="GO" id="GO:0005634">
    <property type="term" value="C:nucleus"/>
    <property type="evidence" value="ECO:0007669"/>
    <property type="project" value="TreeGrafter"/>
</dbReference>
<feature type="compositionally biased region" description="Basic and acidic residues" evidence="1">
    <location>
        <begin position="492"/>
        <end position="534"/>
    </location>
</feature>
<feature type="compositionally biased region" description="Polar residues" evidence="1">
    <location>
        <begin position="93"/>
        <end position="104"/>
    </location>
</feature>
<dbReference type="PROSITE" id="PS00636">
    <property type="entry name" value="DNAJ_1"/>
    <property type="match status" value="1"/>
</dbReference>
<feature type="domain" description="J" evidence="2">
    <location>
        <begin position="8"/>
        <end position="76"/>
    </location>
</feature>
<dbReference type="Proteomes" id="UP001358417">
    <property type="component" value="Unassembled WGS sequence"/>
</dbReference>
<gene>
    <name evidence="3" type="ORF">LTR84_007299</name>
</gene>
<feature type="compositionally biased region" description="Low complexity" evidence="1">
    <location>
        <begin position="538"/>
        <end position="550"/>
    </location>
</feature>
<feature type="compositionally biased region" description="Basic and acidic residues" evidence="1">
    <location>
        <begin position="612"/>
        <end position="629"/>
    </location>
</feature>
<dbReference type="CDD" id="cd06257">
    <property type="entry name" value="DnaJ"/>
    <property type="match status" value="1"/>
</dbReference>
<feature type="compositionally biased region" description="Basic and acidic residues" evidence="1">
    <location>
        <begin position="195"/>
        <end position="223"/>
    </location>
</feature>
<dbReference type="PROSITE" id="PS50076">
    <property type="entry name" value="DNAJ_2"/>
    <property type="match status" value="1"/>
</dbReference>
<feature type="compositionally biased region" description="Basic and acidic residues" evidence="1">
    <location>
        <begin position="82"/>
        <end position="91"/>
    </location>
</feature>
<evidence type="ECO:0000259" key="2">
    <source>
        <dbReference type="PROSITE" id="PS50076"/>
    </source>
</evidence>
<feature type="compositionally biased region" description="Basic and acidic residues" evidence="1">
    <location>
        <begin position="265"/>
        <end position="289"/>
    </location>
</feature>
<feature type="region of interest" description="Disordered" evidence="1">
    <location>
        <begin position="82"/>
        <end position="645"/>
    </location>
</feature>
<feature type="compositionally biased region" description="Basic and acidic residues" evidence="1">
    <location>
        <begin position="156"/>
        <end position="173"/>
    </location>
</feature>
<organism evidence="3 4">
    <name type="scientific">Exophiala bonariae</name>
    <dbReference type="NCBI Taxonomy" id="1690606"/>
    <lineage>
        <taxon>Eukaryota</taxon>
        <taxon>Fungi</taxon>
        <taxon>Dikarya</taxon>
        <taxon>Ascomycota</taxon>
        <taxon>Pezizomycotina</taxon>
        <taxon>Eurotiomycetes</taxon>
        <taxon>Chaetothyriomycetidae</taxon>
        <taxon>Chaetothyriales</taxon>
        <taxon>Herpotrichiellaceae</taxon>
        <taxon>Exophiala</taxon>
    </lineage>
</organism>
<dbReference type="InterPro" id="IPR001623">
    <property type="entry name" value="DnaJ_domain"/>
</dbReference>
<dbReference type="AlphaFoldDB" id="A0AAV9MZB2"/>
<dbReference type="InterPro" id="IPR018253">
    <property type="entry name" value="DnaJ_domain_CS"/>
</dbReference>
<feature type="compositionally biased region" description="Basic and acidic residues" evidence="1">
    <location>
        <begin position="556"/>
        <end position="586"/>
    </location>
</feature>
<dbReference type="Gene3D" id="1.10.287.110">
    <property type="entry name" value="DnaJ domain"/>
    <property type="match status" value="1"/>
</dbReference>
<dbReference type="PRINTS" id="PR00625">
    <property type="entry name" value="JDOMAIN"/>
</dbReference>
<dbReference type="EMBL" id="JAVRRD010000028">
    <property type="protein sequence ID" value="KAK5046945.1"/>
    <property type="molecule type" value="Genomic_DNA"/>
</dbReference>
<dbReference type="GO" id="GO:0005737">
    <property type="term" value="C:cytoplasm"/>
    <property type="evidence" value="ECO:0007669"/>
    <property type="project" value="TreeGrafter"/>
</dbReference>
<dbReference type="PANTHER" id="PTHR44144:SF1">
    <property type="entry name" value="DNAJ HOMOLOG SUBFAMILY C MEMBER 9"/>
    <property type="match status" value="1"/>
</dbReference>
<feature type="compositionally biased region" description="Polar residues" evidence="1">
    <location>
        <begin position="404"/>
        <end position="413"/>
    </location>
</feature>
<sequence>MSSPLPPDPYAALGVAKDVEFSAIRSAYRKLALLHHPDRIKDEALREKGKDEFQKIQRAWELLGDAEKRQRYDDRVRLAELRKESMMRDSPQRAASTANYSTRSPAAPSAHTPHTSNAREYREDGNFFEEVRQPRNVPTYDEPYAYDEPSRSNSRKYPEYEKRAPAPKTEKKPKTTTSFAAAGLAAQFASTLRSKAAERTKSSKAEEKKSDREKKRERTEKVQTRRSPYVDDYSSDSDHTQVRPSMRPSSRSKTTSDYPRTTSTKSEKPHDLDEESFDGKWERHHDDVKAYISKASNRPGMERTSSDAYQYWAGADPKGRKSGSDSEKRPSSSKGRRTQEDYFPPSLGKSTSSPNNLRAHVEERAPPRSTVGVSRDRDRERDRGRGREHDRDREHRKVIPPMTRSHTTPVPRSSSKKDSAPSKGSNLKHSEAHVHDSSYSSSSSPQTPEMREQSPPRTSKGRYASTTSTKYQIVDPEIVDDDGARAPRITKIHPDPERYARYHSPEPISRDPYTRETDRRSRDKPERPKVDTSRTKSSRGASMMAEMAAGGPPPIRRGDSGHHTDSRASPRSPRDTPPLSRHDSGRNKLYMEVPPDDRYTRSYSGEKINMAPRRDPSAAKYAEMREAEYSSRFPEPIRARRPSVY</sequence>
<dbReference type="GeneID" id="89975465"/>
<dbReference type="InterPro" id="IPR036869">
    <property type="entry name" value="J_dom_sf"/>
</dbReference>
<dbReference type="RefSeq" id="XP_064702518.1">
    <property type="nucleotide sequence ID" value="XM_064850852.1"/>
</dbReference>
<dbReference type="SMART" id="SM00271">
    <property type="entry name" value="DnaJ"/>
    <property type="match status" value="1"/>
</dbReference>
<evidence type="ECO:0000313" key="3">
    <source>
        <dbReference type="EMBL" id="KAK5046945.1"/>
    </source>
</evidence>
<feature type="compositionally biased region" description="Basic and acidic residues" evidence="1">
    <location>
        <begin position="117"/>
        <end position="133"/>
    </location>
</feature>
<feature type="compositionally biased region" description="Polar residues" evidence="1">
    <location>
        <begin position="247"/>
        <end position="264"/>
    </location>
</feature>
<proteinExistence type="predicted"/>
<feature type="compositionally biased region" description="Basic and acidic residues" evidence="1">
    <location>
        <begin position="317"/>
        <end position="330"/>
    </location>
</feature>